<protein>
    <recommendedName>
        <fullName evidence="4">DUF5666 domain-containing protein</fullName>
    </recommendedName>
</protein>
<comment type="caution">
    <text evidence="2">The sequence shown here is derived from an EMBL/GenBank/DDBJ whole genome shotgun (WGS) entry which is preliminary data.</text>
</comment>
<accession>A0A2N5Y7B6</accession>
<dbReference type="OrthoDB" id="8482074at2"/>
<feature type="signal peptide" evidence="1">
    <location>
        <begin position="1"/>
        <end position="21"/>
    </location>
</feature>
<dbReference type="RefSeq" id="WP_101519927.1">
    <property type="nucleotide sequence ID" value="NZ_PKLZ01000001.1"/>
</dbReference>
<dbReference type="EMBL" id="PKLZ01000001">
    <property type="protein sequence ID" value="PLW84291.1"/>
    <property type="molecule type" value="Genomic_DNA"/>
</dbReference>
<evidence type="ECO:0008006" key="4">
    <source>
        <dbReference type="Google" id="ProtNLM"/>
    </source>
</evidence>
<evidence type="ECO:0000313" key="2">
    <source>
        <dbReference type="EMBL" id="PLW84291.1"/>
    </source>
</evidence>
<gene>
    <name evidence="2" type="ORF">CWI75_02825</name>
</gene>
<organism evidence="2 3">
    <name type="scientific">Kineobactrum sediminis</name>
    <dbReference type="NCBI Taxonomy" id="1905677"/>
    <lineage>
        <taxon>Bacteria</taxon>
        <taxon>Pseudomonadati</taxon>
        <taxon>Pseudomonadota</taxon>
        <taxon>Gammaproteobacteria</taxon>
        <taxon>Cellvibrionales</taxon>
        <taxon>Halieaceae</taxon>
        <taxon>Kineobactrum</taxon>
    </lineage>
</organism>
<dbReference type="Proteomes" id="UP000234845">
    <property type="component" value="Unassembled WGS sequence"/>
</dbReference>
<dbReference type="Gene3D" id="2.40.50.200">
    <property type="entry name" value="Bacterial OB-fold"/>
    <property type="match status" value="2"/>
</dbReference>
<evidence type="ECO:0000256" key="1">
    <source>
        <dbReference type="SAM" id="SignalP"/>
    </source>
</evidence>
<evidence type="ECO:0000313" key="3">
    <source>
        <dbReference type="Proteomes" id="UP000234845"/>
    </source>
</evidence>
<keyword evidence="1" id="KW-0732">Signal</keyword>
<dbReference type="AlphaFoldDB" id="A0A2N5Y7B6"/>
<proteinExistence type="predicted"/>
<keyword evidence="3" id="KW-1185">Reference proteome</keyword>
<reference evidence="3" key="1">
    <citation type="submission" date="2017-11" db="EMBL/GenBank/DDBJ databases">
        <title>The draft genome sequence of Chromatocurvus sp. F02.</title>
        <authorList>
            <person name="Du Z.-J."/>
            <person name="Chang Y.-Q."/>
        </authorList>
    </citation>
    <scope>NUCLEOTIDE SEQUENCE [LARGE SCALE GENOMIC DNA]</scope>
    <source>
        <strain evidence="3">F02</strain>
    </source>
</reference>
<name>A0A2N5Y7B6_9GAMM</name>
<dbReference type="InterPro" id="IPR036700">
    <property type="entry name" value="BOBF_sf"/>
</dbReference>
<feature type="chain" id="PRO_5014995668" description="DUF5666 domain-containing protein" evidence="1">
    <location>
        <begin position="22"/>
        <end position="211"/>
    </location>
</feature>
<dbReference type="SUPFAM" id="SSF101756">
    <property type="entry name" value="Hypothetical protein YgiW"/>
    <property type="match status" value="1"/>
</dbReference>
<sequence length="211" mass="23241">MNRKKLAILLSGVLLGAPAWSQNPYLQPDDTWIEISGTVTSVTPDSFMLDYGDGTITVEMDDGDRDADAYKLYEGDKVTVSGMVDDDLFETTTIEASSVFVENLGTTFYASAVDEEDPMAVSYFAVPIVPSSGVLQGTVTSVDEDEEEFNLNTGLRMITVEVDEMPYNPLDDEGYQKINSGDQVRVTGTLDNDLFEGRVFEADYVTTLFRD</sequence>